<evidence type="ECO:0000313" key="4">
    <source>
        <dbReference type="Proteomes" id="UP001234798"/>
    </source>
</evidence>
<proteinExistence type="predicted"/>
<evidence type="ECO:0000313" key="3">
    <source>
        <dbReference type="EMBL" id="WMD21577.1"/>
    </source>
</evidence>
<accession>A0ABY9M3J2</accession>
<dbReference type="EMBL" id="CP132976">
    <property type="protein sequence ID" value="WMD21577.1"/>
    <property type="molecule type" value="Genomic_DNA"/>
</dbReference>
<dbReference type="Proteomes" id="UP001234798">
    <property type="component" value="Chromosome"/>
</dbReference>
<gene>
    <name evidence="3" type="ORF">RAS12_04160</name>
</gene>
<organism evidence="3 4">
    <name type="scientific">Achromobacter seleniivolatilans</name>
    <dbReference type="NCBI Taxonomy" id="3047478"/>
    <lineage>
        <taxon>Bacteria</taxon>
        <taxon>Pseudomonadati</taxon>
        <taxon>Pseudomonadota</taxon>
        <taxon>Betaproteobacteria</taxon>
        <taxon>Burkholderiales</taxon>
        <taxon>Alcaligenaceae</taxon>
        <taxon>Achromobacter</taxon>
    </lineage>
</organism>
<evidence type="ECO:0000256" key="1">
    <source>
        <dbReference type="SAM" id="SignalP"/>
    </source>
</evidence>
<dbReference type="RefSeq" id="WP_306945417.1">
    <property type="nucleotide sequence ID" value="NZ_CP132976.1"/>
</dbReference>
<feature type="domain" description="7(1) septoil knot" evidence="2">
    <location>
        <begin position="34"/>
        <end position="107"/>
    </location>
</feature>
<sequence length="107" mass="11590">MKCVKHVILAALIAAPVISYADGLDKSHCTYNGIPLRGKVQFVTAFADIKVQEVNAFADLNVQKVNAFADSCGKWEIVTAFPDFTVQLVSAFGDLKVSWVSAFPGVR</sequence>
<name>A0ABY9M3J2_9BURK</name>
<evidence type="ECO:0000259" key="2">
    <source>
        <dbReference type="Pfam" id="PF19647"/>
    </source>
</evidence>
<feature type="signal peptide" evidence="1">
    <location>
        <begin position="1"/>
        <end position="21"/>
    </location>
</feature>
<dbReference type="Pfam" id="PF19647">
    <property type="entry name" value="Septknot"/>
    <property type="match status" value="1"/>
</dbReference>
<keyword evidence="4" id="KW-1185">Reference proteome</keyword>
<feature type="chain" id="PRO_5045741203" description="7(1) septoil knot domain-containing protein" evidence="1">
    <location>
        <begin position="22"/>
        <end position="107"/>
    </location>
</feature>
<dbReference type="InterPro" id="IPR046148">
    <property type="entry name" value="Septknot"/>
</dbReference>
<keyword evidence="1" id="KW-0732">Signal</keyword>
<reference evidence="3 4" key="1">
    <citation type="submission" date="2023-08" db="EMBL/GenBank/DDBJ databases">
        <title>Achromobacter seleniivolatilans sp. nov., isolated from seleniferous soil.</title>
        <authorList>
            <person name="Zhang S."/>
            <person name="Li K."/>
            <person name="Peng J."/>
            <person name="Zhao Q."/>
            <person name="Wang H."/>
            <person name="Guo Y."/>
        </authorList>
    </citation>
    <scope>NUCLEOTIDE SEQUENCE [LARGE SCALE GENOMIC DNA]</scope>
    <source>
        <strain evidence="3 4">R39</strain>
    </source>
</reference>
<protein>
    <recommendedName>
        <fullName evidence="2">7(1) septoil knot domain-containing protein</fullName>
    </recommendedName>
</protein>